<name>A0ACB8CVZ8_DERSI</name>
<comment type="caution">
    <text evidence="1">The sequence shown here is derived from an EMBL/GenBank/DDBJ whole genome shotgun (WGS) entry which is preliminary data.</text>
</comment>
<protein>
    <submittedName>
        <fullName evidence="1">Uncharacterized protein</fullName>
    </submittedName>
</protein>
<proteinExistence type="predicted"/>
<reference evidence="1" key="1">
    <citation type="submission" date="2020-05" db="EMBL/GenBank/DDBJ databases">
        <title>Large-scale comparative analyses of tick genomes elucidate their genetic diversity and vector capacities.</title>
        <authorList>
            <person name="Jia N."/>
            <person name="Wang J."/>
            <person name="Shi W."/>
            <person name="Du L."/>
            <person name="Sun Y."/>
            <person name="Zhan W."/>
            <person name="Jiang J."/>
            <person name="Wang Q."/>
            <person name="Zhang B."/>
            <person name="Ji P."/>
            <person name="Sakyi L.B."/>
            <person name="Cui X."/>
            <person name="Yuan T."/>
            <person name="Jiang B."/>
            <person name="Yang W."/>
            <person name="Lam T.T.-Y."/>
            <person name="Chang Q."/>
            <person name="Ding S."/>
            <person name="Wang X."/>
            <person name="Zhu J."/>
            <person name="Ruan X."/>
            <person name="Zhao L."/>
            <person name="Wei J."/>
            <person name="Que T."/>
            <person name="Du C."/>
            <person name="Cheng J."/>
            <person name="Dai P."/>
            <person name="Han X."/>
            <person name="Huang E."/>
            <person name="Gao Y."/>
            <person name="Liu J."/>
            <person name="Shao H."/>
            <person name="Ye R."/>
            <person name="Li L."/>
            <person name="Wei W."/>
            <person name="Wang X."/>
            <person name="Wang C."/>
            <person name="Yang T."/>
            <person name="Huo Q."/>
            <person name="Li W."/>
            <person name="Guo W."/>
            <person name="Chen H."/>
            <person name="Zhou L."/>
            <person name="Ni X."/>
            <person name="Tian J."/>
            <person name="Zhou Y."/>
            <person name="Sheng Y."/>
            <person name="Liu T."/>
            <person name="Pan Y."/>
            <person name="Xia L."/>
            <person name="Li J."/>
            <person name="Zhao F."/>
            <person name="Cao W."/>
        </authorList>
    </citation>
    <scope>NUCLEOTIDE SEQUENCE</scope>
    <source>
        <strain evidence="1">Dsil-2018</strain>
    </source>
</reference>
<accession>A0ACB8CVZ8</accession>
<gene>
    <name evidence="1" type="ORF">HPB49_008372</name>
</gene>
<keyword evidence="2" id="KW-1185">Reference proteome</keyword>
<sequence length="339" mass="38377">MDAVADPNNAPAALHVPQFQFVARLIAVPLVASLLDRVSKIYNEAKTRLSLVGALMKAAESTTAITLLVCAPVLRVALSRQLQHADAFACRVLDELEQRCPIAFRHPDEIIADVIALGREKAAQLKACVNSKVTAIRALVEAAANVIFHPVATLKSLFRMIWIDVHLAVLMAEHRIDMLIYPYDRRHNPFFNNVIAEVAVCSRICTVLRKLRTLAKFVFWYRTRRLLERRLFMWGLALNDLHYTLSHEALGEAFDDPALATVQHAFLLLVTLADRLDLAYFCFYAHVFGYYHLWVTLPWDPVLKTQPAPTHQSEKLSGIVSHFEKQHTFQQNLEPPAQL</sequence>
<evidence type="ECO:0000313" key="2">
    <source>
        <dbReference type="Proteomes" id="UP000821865"/>
    </source>
</evidence>
<organism evidence="1 2">
    <name type="scientific">Dermacentor silvarum</name>
    <name type="common">Tick</name>
    <dbReference type="NCBI Taxonomy" id="543639"/>
    <lineage>
        <taxon>Eukaryota</taxon>
        <taxon>Metazoa</taxon>
        <taxon>Ecdysozoa</taxon>
        <taxon>Arthropoda</taxon>
        <taxon>Chelicerata</taxon>
        <taxon>Arachnida</taxon>
        <taxon>Acari</taxon>
        <taxon>Parasitiformes</taxon>
        <taxon>Ixodida</taxon>
        <taxon>Ixodoidea</taxon>
        <taxon>Ixodidae</taxon>
        <taxon>Rhipicephalinae</taxon>
        <taxon>Dermacentor</taxon>
    </lineage>
</organism>
<evidence type="ECO:0000313" key="1">
    <source>
        <dbReference type="EMBL" id="KAH7953435.1"/>
    </source>
</evidence>
<dbReference type="EMBL" id="CM023473">
    <property type="protein sequence ID" value="KAH7953435.1"/>
    <property type="molecule type" value="Genomic_DNA"/>
</dbReference>
<dbReference type="Proteomes" id="UP000821865">
    <property type="component" value="Chromosome 4"/>
</dbReference>